<organism evidence="5 6">
    <name type="scientific">Paramuricea clavata</name>
    <name type="common">Red gorgonian</name>
    <name type="synonym">Violescent sea-whip</name>
    <dbReference type="NCBI Taxonomy" id="317549"/>
    <lineage>
        <taxon>Eukaryota</taxon>
        <taxon>Metazoa</taxon>
        <taxon>Cnidaria</taxon>
        <taxon>Anthozoa</taxon>
        <taxon>Octocorallia</taxon>
        <taxon>Malacalcyonacea</taxon>
        <taxon>Plexauridae</taxon>
        <taxon>Paramuricea</taxon>
    </lineage>
</organism>
<dbReference type="GO" id="GO:0005634">
    <property type="term" value="C:nucleus"/>
    <property type="evidence" value="ECO:0007669"/>
    <property type="project" value="TreeGrafter"/>
</dbReference>
<dbReference type="Gene3D" id="3.40.395.10">
    <property type="entry name" value="Adenoviral Proteinase, Chain A"/>
    <property type="match status" value="1"/>
</dbReference>
<keyword evidence="3" id="KW-0378">Hydrolase</keyword>
<proteinExistence type="inferred from homology"/>
<sequence>MDIECTLLAAVVHKGPSINCGHFVSYVFNTENTAIIYDDERVQVIDSNKLLTSDYFMKNVYMCFYVKGNRWCSPKIEREIQHKTERGHVTNVETTENVPWALSENELRQVKQIWSFRKKVFFMRCTISSHQLPTLQPGHWLGGDVVNGFLQGLLTQYSNASCPSFHVFSSYLYTDIATKSKRQSIIRQAMAVDPMKYEMLFFPINHESHWILVVCFPVSSILVYFDSLITINISVFGHVLGLIEALLTTHGHQFDHEKFLFLAPDDIPRQQDACSCGVYVCMNAVTLIQSPDIPIYSCKDITKIRLWMVNFLVKTHNVTKPNSGRKRDDQIEIPLINYLAVRSSDIARKVPSCSISTGTSVFHDIHALSSSRKLYPQISVDLDEPAKKRVNAKAAKDTLSPLSLGEELL</sequence>
<protein>
    <submittedName>
        <fullName evidence="5">Sentrin-specific protease 1-like</fullName>
    </submittedName>
</protein>
<dbReference type="GO" id="GO:0016926">
    <property type="term" value="P:protein desumoylation"/>
    <property type="evidence" value="ECO:0007669"/>
    <property type="project" value="TreeGrafter"/>
</dbReference>
<comment type="caution">
    <text evidence="5">The sequence shown here is derived from an EMBL/GenBank/DDBJ whole genome shotgun (WGS) entry which is preliminary data.</text>
</comment>
<comment type="similarity">
    <text evidence="1">Belongs to the peptidase C48 family.</text>
</comment>
<dbReference type="Gene3D" id="3.90.70.10">
    <property type="entry name" value="Cysteine proteinases"/>
    <property type="match status" value="1"/>
</dbReference>
<evidence type="ECO:0000256" key="4">
    <source>
        <dbReference type="ARBA" id="ARBA00022807"/>
    </source>
</evidence>
<dbReference type="SUPFAM" id="SSF54001">
    <property type="entry name" value="Cysteine proteinases"/>
    <property type="match status" value="2"/>
</dbReference>
<keyword evidence="2 5" id="KW-0645">Protease</keyword>
<dbReference type="Pfam" id="PF00443">
    <property type="entry name" value="UCH"/>
    <property type="match status" value="1"/>
</dbReference>
<keyword evidence="4" id="KW-0788">Thiol protease</keyword>
<accession>A0A7D9LC47</accession>
<keyword evidence="6" id="KW-1185">Reference proteome</keyword>
<evidence type="ECO:0000313" key="6">
    <source>
        <dbReference type="Proteomes" id="UP001152795"/>
    </source>
</evidence>
<reference evidence="5" key="1">
    <citation type="submission" date="2020-04" db="EMBL/GenBank/DDBJ databases">
        <authorList>
            <person name="Alioto T."/>
            <person name="Alioto T."/>
            <person name="Gomez Garrido J."/>
        </authorList>
    </citation>
    <scope>NUCLEOTIDE SEQUENCE</scope>
    <source>
        <strain evidence="5">A484AB</strain>
    </source>
</reference>
<dbReference type="OrthoDB" id="413122at2759"/>
<dbReference type="Pfam" id="PF02902">
    <property type="entry name" value="Peptidase_C48"/>
    <property type="match status" value="1"/>
</dbReference>
<dbReference type="GO" id="GO:0004843">
    <property type="term" value="F:cysteine-type deubiquitinase activity"/>
    <property type="evidence" value="ECO:0007669"/>
    <property type="project" value="InterPro"/>
</dbReference>
<dbReference type="PROSITE" id="PS50600">
    <property type="entry name" value="ULP_PROTEASE"/>
    <property type="match status" value="1"/>
</dbReference>
<dbReference type="PROSITE" id="PS50235">
    <property type="entry name" value="USP_3"/>
    <property type="match status" value="1"/>
</dbReference>
<dbReference type="EMBL" id="CACRXK020016483">
    <property type="protein sequence ID" value="CAB4029897.1"/>
    <property type="molecule type" value="Genomic_DNA"/>
</dbReference>
<evidence type="ECO:0000256" key="3">
    <source>
        <dbReference type="ARBA" id="ARBA00022801"/>
    </source>
</evidence>
<dbReference type="GO" id="GO:0006508">
    <property type="term" value="P:proteolysis"/>
    <property type="evidence" value="ECO:0007669"/>
    <property type="project" value="UniProtKB-KW"/>
</dbReference>
<dbReference type="CDD" id="cd02257">
    <property type="entry name" value="Peptidase_C19"/>
    <property type="match status" value="1"/>
</dbReference>
<evidence type="ECO:0000256" key="2">
    <source>
        <dbReference type="ARBA" id="ARBA00022670"/>
    </source>
</evidence>
<evidence type="ECO:0000256" key="1">
    <source>
        <dbReference type="ARBA" id="ARBA00005234"/>
    </source>
</evidence>
<gene>
    <name evidence="5" type="ORF">PACLA_8A033369</name>
</gene>
<dbReference type="GO" id="GO:0016929">
    <property type="term" value="F:deSUMOylase activity"/>
    <property type="evidence" value="ECO:0007669"/>
    <property type="project" value="TreeGrafter"/>
</dbReference>
<feature type="non-terminal residue" evidence="5">
    <location>
        <position position="409"/>
    </location>
</feature>
<name>A0A7D9LC47_PARCT</name>
<dbReference type="AlphaFoldDB" id="A0A7D9LC47"/>
<dbReference type="GO" id="GO:0016579">
    <property type="term" value="P:protein deubiquitination"/>
    <property type="evidence" value="ECO:0007669"/>
    <property type="project" value="InterPro"/>
</dbReference>
<evidence type="ECO:0000313" key="5">
    <source>
        <dbReference type="EMBL" id="CAB4029897.1"/>
    </source>
</evidence>
<dbReference type="InterPro" id="IPR028889">
    <property type="entry name" value="USP"/>
</dbReference>
<dbReference type="Proteomes" id="UP001152795">
    <property type="component" value="Unassembled WGS sequence"/>
</dbReference>
<dbReference type="InterPro" id="IPR003653">
    <property type="entry name" value="Peptidase_C48_C"/>
</dbReference>
<dbReference type="PANTHER" id="PTHR12606:SF1">
    <property type="entry name" value="UBIQUITIN-LIKE-SPECIFIC PROTEASE 1A"/>
    <property type="match status" value="1"/>
</dbReference>
<dbReference type="InterPro" id="IPR038765">
    <property type="entry name" value="Papain-like_cys_pep_sf"/>
</dbReference>
<dbReference type="PANTHER" id="PTHR12606">
    <property type="entry name" value="SENTRIN/SUMO-SPECIFIC PROTEASE"/>
    <property type="match status" value="1"/>
</dbReference>
<dbReference type="InterPro" id="IPR001394">
    <property type="entry name" value="Peptidase_C19_UCH"/>
</dbReference>